<dbReference type="Gene3D" id="3.30.450.20">
    <property type="entry name" value="PAS domain"/>
    <property type="match status" value="1"/>
</dbReference>
<dbReference type="GO" id="GO:0007165">
    <property type="term" value="P:signal transduction"/>
    <property type="evidence" value="ECO:0007669"/>
    <property type="project" value="UniProtKB-KW"/>
</dbReference>
<evidence type="ECO:0000259" key="6">
    <source>
        <dbReference type="PROSITE" id="PS50885"/>
    </source>
</evidence>
<accession>B6BL87</accession>
<dbReference type="PANTHER" id="PTHR32089:SF112">
    <property type="entry name" value="LYSOZYME-LIKE PROTEIN-RELATED"/>
    <property type="match status" value="1"/>
</dbReference>
<dbReference type="GO" id="GO:0016020">
    <property type="term" value="C:membrane"/>
    <property type="evidence" value="ECO:0007669"/>
    <property type="project" value="InterPro"/>
</dbReference>
<dbReference type="InterPro" id="IPR004089">
    <property type="entry name" value="MCPsignal_dom"/>
</dbReference>
<evidence type="ECO:0000259" key="5">
    <source>
        <dbReference type="PROSITE" id="PS50111"/>
    </source>
</evidence>
<dbReference type="RefSeq" id="WP_008338257.1">
    <property type="nucleotide sequence ID" value="NZ_AFRZ01000001.1"/>
</dbReference>
<dbReference type="Pfam" id="PF00672">
    <property type="entry name" value="HAMP"/>
    <property type="match status" value="1"/>
</dbReference>
<feature type="domain" description="Methyl-accepting transducer" evidence="5">
    <location>
        <begin position="416"/>
        <end position="548"/>
    </location>
</feature>
<dbReference type="SUPFAM" id="SSF103190">
    <property type="entry name" value="Sensory domain-like"/>
    <property type="match status" value="1"/>
</dbReference>
<dbReference type="PANTHER" id="PTHR32089">
    <property type="entry name" value="METHYL-ACCEPTING CHEMOTAXIS PROTEIN MCPB"/>
    <property type="match status" value="1"/>
</dbReference>
<dbReference type="Gene3D" id="6.10.250.3200">
    <property type="match status" value="1"/>
</dbReference>
<feature type="transmembrane region" description="Helical" evidence="4">
    <location>
        <begin position="12"/>
        <end position="32"/>
    </location>
</feature>
<keyword evidence="8" id="KW-1185">Reference proteome</keyword>
<dbReference type="Pfam" id="PF00015">
    <property type="entry name" value="MCPsignal"/>
    <property type="match status" value="1"/>
</dbReference>
<sequence>MLNNLSISKKIHIPLVASIIFGFIIIIMNYFYSIDEMKENVHKTQEKSLRSLYKESIQSKENIGLTNAINIAKNYDVIRALKENDRNIAIEGLGLISKEFKEHTNYKNIKIHIHDAKVHSFLRAWKPEKFGDDLSSFRKTIVNVKENKKPIVDIELGRAGLVLRGIAPIFDKGDYIGSVEFMQGLNSIVKHARSSAGYEIAIVMKNDFLSTATALESAPKIGNYTLAVKEKVVDQGFIKDLKNIDISNTTSFQQAGNYFVVSEPIKDFSDRVVGYALIGNTVANVNSVISQSEDSLMRQVYVMAMIDLFILVFLIIVIKIAVVNPILNLDEVAIELAQGDADLSKRLPVKSGDELGHASTSFNRFLDKVQVLSNEAKAEALRAVESEKAVQHSMDKNKLTLALSDEMIRGAIDNANNLSDSMKKNVENVNSVNELNKETEDVISKVTVSTDEIISTISNITEMISESRVSSEQLNANVEEIFNVISLIKDISDQTNLLALNAAIEAARAGEHGRGFAVVADEVRKLAERTQKATSEVEANISVLKQNSMSMSENSELIEGHAHSSQAKLDQFKDILGELIVNSGRITEDNTVIGHELFVNMAKLEHMVYKNYTYSSVFEGKSVPSLGDHNACGLGKWYNKDGKENFGSNGAFSSLSKPHNGVHENIAKVMKMIENDNTINSDEIVALFKDTELKSKEMFAILDSIVSK</sequence>
<evidence type="ECO:0000313" key="8">
    <source>
        <dbReference type="Proteomes" id="UP000006431"/>
    </source>
</evidence>
<dbReference type="InterPro" id="IPR003660">
    <property type="entry name" value="HAMP_dom"/>
</dbReference>
<dbReference type="Gene3D" id="6.10.340.10">
    <property type="match status" value="1"/>
</dbReference>
<dbReference type="eggNOG" id="COG0840">
    <property type="taxonomic scope" value="Bacteria"/>
</dbReference>
<organism evidence="7 8">
    <name type="scientific">Sulfurimonas gotlandica (strain DSM 19862 / JCM 16533 / GD1)</name>
    <dbReference type="NCBI Taxonomy" id="929558"/>
    <lineage>
        <taxon>Bacteria</taxon>
        <taxon>Pseudomonadati</taxon>
        <taxon>Campylobacterota</taxon>
        <taxon>Epsilonproteobacteria</taxon>
        <taxon>Campylobacterales</taxon>
        <taxon>Sulfurimonadaceae</taxon>
        <taxon>Sulfurimonas</taxon>
    </lineage>
</organism>
<dbReference type="PROSITE" id="PS50111">
    <property type="entry name" value="CHEMOTAXIS_TRANSDUC_2"/>
    <property type="match status" value="1"/>
</dbReference>
<dbReference type="STRING" id="929558.SMGD1_0013"/>
<gene>
    <name evidence="7" type="ORF">SMGD1_0013</name>
</gene>
<dbReference type="AlphaFoldDB" id="B6BL87"/>
<dbReference type="InterPro" id="IPR029150">
    <property type="entry name" value="dCache_3"/>
</dbReference>
<dbReference type="Gene3D" id="1.20.120.30">
    <property type="entry name" value="Aspartate receptor, ligand-binding domain"/>
    <property type="match status" value="1"/>
</dbReference>
<dbReference type="CDD" id="cd06225">
    <property type="entry name" value="HAMP"/>
    <property type="match status" value="1"/>
</dbReference>
<reference evidence="7 8" key="1">
    <citation type="journal article" date="2012" name="Proc. Natl. Acad. Sci. U.S.A.">
        <title>Genome and physiology of a model Epsilonproteobacterium responsible for sulfide detoxification in marine oxygen depletion zones.</title>
        <authorList>
            <person name="Grote J."/>
            <person name="Schott T."/>
            <person name="Bruckner C.G."/>
            <person name="Glockner F.O."/>
            <person name="Jost G."/>
            <person name="Teeling H."/>
            <person name="Labrenz M."/>
            <person name="Jurgens K."/>
        </authorList>
    </citation>
    <scope>NUCLEOTIDE SEQUENCE [LARGE SCALE GENOMIC DNA]</scope>
    <source>
        <strain evidence="7 8">GD1</strain>
    </source>
</reference>
<comment type="similarity">
    <text evidence="2">Belongs to the methyl-accepting chemotaxis (MCP) protein family.</text>
</comment>
<keyword evidence="4" id="KW-1133">Transmembrane helix</keyword>
<keyword evidence="4" id="KW-0472">Membrane</keyword>
<dbReference type="HOGENOM" id="CLU_000445_107_19_7"/>
<proteinExistence type="inferred from homology"/>
<name>B6BL87_SULGG</name>
<feature type="transmembrane region" description="Helical" evidence="4">
    <location>
        <begin position="300"/>
        <end position="322"/>
    </location>
</feature>
<dbReference type="SMART" id="SM00304">
    <property type="entry name" value="HAMP"/>
    <property type="match status" value="1"/>
</dbReference>
<dbReference type="Pfam" id="PF14827">
    <property type="entry name" value="dCache_3"/>
    <property type="match status" value="1"/>
</dbReference>
<protein>
    <submittedName>
        <fullName evidence="7">Methyl-accepting chemotaxis sensory transducer</fullName>
    </submittedName>
</protein>
<dbReference type="SUPFAM" id="SSF58104">
    <property type="entry name" value="Methyl-accepting chemotaxis protein (MCP) signaling domain"/>
    <property type="match status" value="1"/>
</dbReference>
<evidence type="ECO:0000313" key="7">
    <source>
        <dbReference type="EMBL" id="EHP28540.1"/>
    </source>
</evidence>
<accession>H1FRI7</accession>
<dbReference type="PROSITE" id="PS50885">
    <property type="entry name" value="HAMP"/>
    <property type="match status" value="1"/>
</dbReference>
<dbReference type="SMART" id="SM00283">
    <property type="entry name" value="MA"/>
    <property type="match status" value="1"/>
</dbReference>
<dbReference type="OrthoDB" id="9765597at2"/>
<dbReference type="PATRIC" id="fig|929558.5.peg.12"/>
<evidence type="ECO:0000256" key="3">
    <source>
        <dbReference type="PROSITE-ProRule" id="PRU00284"/>
    </source>
</evidence>
<evidence type="ECO:0000256" key="1">
    <source>
        <dbReference type="ARBA" id="ARBA00023224"/>
    </source>
</evidence>
<dbReference type="Pfam" id="PF13682">
    <property type="entry name" value="CZB"/>
    <property type="match status" value="1"/>
</dbReference>
<dbReference type="EMBL" id="AFRZ01000001">
    <property type="protein sequence ID" value="EHP28540.1"/>
    <property type="molecule type" value="Genomic_DNA"/>
</dbReference>
<feature type="domain" description="HAMP" evidence="6">
    <location>
        <begin position="320"/>
        <end position="374"/>
    </location>
</feature>
<dbReference type="InterPro" id="IPR025991">
    <property type="entry name" value="Chemoreceptor_zinc-bind_dom"/>
</dbReference>
<dbReference type="Proteomes" id="UP000006431">
    <property type="component" value="Unassembled WGS sequence"/>
</dbReference>
<keyword evidence="4" id="KW-0812">Transmembrane</keyword>
<evidence type="ECO:0000256" key="4">
    <source>
        <dbReference type="SAM" id="Phobius"/>
    </source>
</evidence>
<dbReference type="InterPro" id="IPR029151">
    <property type="entry name" value="Sensor-like_sf"/>
</dbReference>
<comment type="caution">
    <text evidence="7">The sequence shown here is derived from an EMBL/GenBank/DDBJ whole genome shotgun (WGS) entry which is preliminary data.</text>
</comment>
<evidence type="ECO:0000256" key="2">
    <source>
        <dbReference type="ARBA" id="ARBA00029447"/>
    </source>
</evidence>
<keyword evidence="1 3" id="KW-0807">Transducer</keyword>